<dbReference type="FunFam" id="1.20.1260.20:FF:000001">
    <property type="entry name" value="PPE family protein PPE41"/>
    <property type="match status" value="1"/>
</dbReference>
<dbReference type="AlphaFoldDB" id="D5PG33"/>
<comment type="similarity">
    <text evidence="1">Belongs to the mycobacterial PPE family.</text>
</comment>
<evidence type="ECO:0000313" key="6">
    <source>
        <dbReference type="Proteomes" id="UP000003653"/>
    </source>
</evidence>
<accession>D5PG33</accession>
<gene>
    <name evidence="5" type="primary">ppe8</name>
    <name evidence="5" type="ORF">HMPREF0591_5127</name>
</gene>
<comment type="caution">
    <text evidence="5">The sequence shown here is derived from an EMBL/GenBank/DDBJ whole genome shotgun (WGS) entry which is preliminary data.</text>
</comment>
<evidence type="ECO:0000256" key="2">
    <source>
        <dbReference type="SAM" id="MobiDB-lite"/>
    </source>
</evidence>
<feature type="region of interest" description="Disordered" evidence="2">
    <location>
        <begin position="382"/>
        <end position="405"/>
    </location>
</feature>
<feature type="compositionally biased region" description="Pro residues" evidence="2">
    <location>
        <begin position="383"/>
        <end position="405"/>
    </location>
</feature>
<protein>
    <submittedName>
        <fullName evidence="5">PPE family protein</fullName>
    </submittedName>
</protein>
<dbReference type="PANTHER" id="PTHR46766">
    <property type="entry name" value="GLUTAMINE-RICH PROTEIN 2"/>
    <property type="match status" value="1"/>
</dbReference>
<dbReference type="RefSeq" id="WP_007169116.1">
    <property type="nucleotide sequence ID" value="NZ_GG770554.1"/>
</dbReference>
<feature type="domain" description="PPE" evidence="4">
    <location>
        <begin position="6"/>
        <end position="168"/>
    </location>
</feature>
<feature type="transmembrane region" description="Helical" evidence="3">
    <location>
        <begin position="240"/>
        <end position="262"/>
    </location>
</feature>
<dbReference type="GO" id="GO:0052572">
    <property type="term" value="P:response to host immune response"/>
    <property type="evidence" value="ECO:0007669"/>
    <property type="project" value="TreeGrafter"/>
</dbReference>
<keyword evidence="3" id="KW-0812">Transmembrane</keyword>
<keyword evidence="3" id="KW-1133">Transmembrane helix</keyword>
<feature type="transmembrane region" description="Helical" evidence="3">
    <location>
        <begin position="269"/>
        <end position="290"/>
    </location>
</feature>
<feature type="transmembrane region" description="Helical" evidence="3">
    <location>
        <begin position="326"/>
        <end position="346"/>
    </location>
</feature>
<dbReference type="InterPro" id="IPR038332">
    <property type="entry name" value="PPE_sf"/>
</dbReference>
<evidence type="ECO:0000256" key="1">
    <source>
        <dbReference type="ARBA" id="ARBA00010652"/>
    </source>
</evidence>
<keyword evidence="3" id="KW-0472">Membrane</keyword>
<sequence length="405" mass="41289">MTAPIWLASPPEVHSALLSSGPGPGSLLAAAAAWGSLSAEYAGAADDLAALLGAMQSGSWEGPTAQSCVAAHAPYLAWLARASADGAAMAVRHESAATAYSAALAAMPTLSELAANHATHAALVATNFLGLNTIPIALNEADYARMWVQAATVMTTYQGVATAAVATAPPTEPAPRVMTADAPAAASVAPASPPDRQDAVLDWLDRIGFTDFYNKFIQPLIDRLLNNPIFSALFSGFDPWLPVLGNPLSFLNPFNIAFALGYPMDFGSYFAYLAQTFAFIAADLAAAFASGNPATIAWTLLFTAVEAIGTIITDTIALLKTLLEQMIVLIPVLLPLLTVTVVPLVVPTLVGGLAGLTSLAGLHAIPVPPVVPAPSLVPAALAPTPPPTPAPAPATPPSPTAAPAA</sequence>
<evidence type="ECO:0000256" key="3">
    <source>
        <dbReference type="SAM" id="Phobius"/>
    </source>
</evidence>
<feature type="non-terminal residue" evidence="5">
    <location>
        <position position="405"/>
    </location>
</feature>
<keyword evidence="6" id="KW-1185">Reference proteome</keyword>
<dbReference type="Proteomes" id="UP000003653">
    <property type="component" value="Unassembled WGS sequence"/>
</dbReference>
<dbReference type="PANTHER" id="PTHR46766:SF1">
    <property type="entry name" value="GLUTAMINE-RICH PROTEIN 2"/>
    <property type="match status" value="1"/>
</dbReference>
<organism evidence="5 6">
    <name type="scientific">Mycobacterium parascrofulaceum ATCC BAA-614</name>
    <dbReference type="NCBI Taxonomy" id="525368"/>
    <lineage>
        <taxon>Bacteria</taxon>
        <taxon>Bacillati</taxon>
        <taxon>Actinomycetota</taxon>
        <taxon>Actinomycetes</taxon>
        <taxon>Mycobacteriales</taxon>
        <taxon>Mycobacteriaceae</taxon>
        <taxon>Mycobacterium</taxon>
        <taxon>Mycobacterium simiae complex</taxon>
    </lineage>
</organism>
<dbReference type="SUPFAM" id="SSF140459">
    <property type="entry name" value="PE/PPE dimer-like"/>
    <property type="match status" value="1"/>
</dbReference>
<proteinExistence type="inferred from homology"/>
<dbReference type="Gene3D" id="1.20.1260.20">
    <property type="entry name" value="PPE superfamily"/>
    <property type="match status" value="1"/>
</dbReference>
<dbReference type="EMBL" id="ADNV01000343">
    <property type="protein sequence ID" value="EFG74962.1"/>
    <property type="molecule type" value="Genomic_DNA"/>
</dbReference>
<reference evidence="5 6" key="1">
    <citation type="submission" date="2010-04" db="EMBL/GenBank/DDBJ databases">
        <authorList>
            <person name="Muzny D."/>
            <person name="Qin X."/>
            <person name="Deng J."/>
            <person name="Jiang H."/>
            <person name="Liu Y."/>
            <person name="Qu J."/>
            <person name="Song X.-Z."/>
            <person name="Zhang L."/>
            <person name="Thornton R."/>
            <person name="Coyle M."/>
            <person name="Francisco L."/>
            <person name="Jackson L."/>
            <person name="Javaid M."/>
            <person name="Korchina V."/>
            <person name="Kovar C."/>
            <person name="Mata R."/>
            <person name="Mathew T."/>
            <person name="Ngo R."/>
            <person name="Nguyen L."/>
            <person name="Nguyen N."/>
            <person name="Okwuonu G."/>
            <person name="Ongeri F."/>
            <person name="Pham C."/>
            <person name="Simmons D."/>
            <person name="Wilczek-Boney K."/>
            <person name="Hale W."/>
            <person name="Jakkamsetti A."/>
            <person name="Pham P."/>
            <person name="Ruth R."/>
            <person name="San Lucas F."/>
            <person name="Warren J."/>
            <person name="Zhang J."/>
            <person name="Zhao Z."/>
            <person name="Zhou C."/>
            <person name="Zhu D."/>
            <person name="Lee S."/>
            <person name="Bess C."/>
            <person name="Blankenburg K."/>
            <person name="Forbes L."/>
            <person name="Fu Q."/>
            <person name="Gubbala S."/>
            <person name="Hirani K."/>
            <person name="Jayaseelan J.C."/>
            <person name="Lara F."/>
            <person name="Munidasa M."/>
            <person name="Palculict T."/>
            <person name="Patil S."/>
            <person name="Pu L.-L."/>
            <person name="Saada N."/>
            <person name="Tang L."/>
            <person name="Weissenberger G."/>
            <person name="Zhu Y."/>
            <person name="Hemphill L."/>
            <person name="Shang Y."/>
            <person name="Youmans B."/>
            <person name="Ayvaz T."/>
            <person name="Ross M."/>
            <person name="Santibanez J."/>
            <person name="Aqrawi P."/>
            <person name="Gross S."/>
            <person name="Joshi V."/>
            <person name="Fowler G."/>
            <person name="Nazareth L."/>
            <person name="Reid J."/>
            <person name="Worley K."/>
            <person name="Petrosino J."/>
            <person name="Highlander S."/>
            <person name="Gibbs R."/>
        </authorList>
    </citation>
    <scope>NUCLEOTIDE SEQUENCE [LARGE SCALE GENOMIC DNA]</scope>
    <source>
        <strain evidence="5 6">ATCC BAA-614</strain>
    </source>
</reference>
<dbReference type="eggNOG" id="COG5651">
    <property type="taxonomic scope" value="Bacteria"/>
</dbReference>
<dbReference type="Pfam" id="PF00823">
    <property type="entry name" value="PPE"/>
    <property type="match status" value="1"/>
</dbReference>
<name>D5PG33_9MYCO</name>
<dbReference type="HOGENOM" id="CLU_000243_5_2_11"/>
<dbReference type="InterPro" id="IPR000030">
    <property type="entry name" value="PPE_dom"/>
</dbReference>
<evidence type="ECO:0000313" key="5">
    <source>
        <dbReference type="EMBL" id="EFG74962.1"/>
    </source>
</evidence>
<evidence type="ECO:0000259" key="4">
    <source>
        <dbReference type="Pfam" id="PF00823"/>
    </source>
</evidence>
<feature type="transmembrane region" description="Helical" evidence="3">
    <location>
        <begin position="296"/>
        <end position="319"/>
    </location>
</feature>